<evidence type="ECO:0000256" key="2">
    <source>
        <dbReference type="ARBA" id="ARBA00022670"/>
    </source>
</evidence>
<dbReference type="InterPro" id="IPR024077">
    <property type="entry name" value="Neurolysin/TOP_dom2"/>
</dbReference>
<dbReference type="InterPro" id="IPR045666">
    <property type="entry name" value="OpdA_N"/>
</dbReference>
<evidence type="ECO:0000256" key="7">
    <source>
        <dbReference type="ARBA" id="ARBA00024603"/>
    </source>
</evidence>
<evidence type="ECO:0000259" key="11">
    <source>
        <dbReference type="Pfam" id="PF19310"/>
    </source>
</evidence>
<feature type="domain" description="Peptidase M3A/M3B catalytic" evidence="10">
    <location>
        <begin position="221"/>
        <end position="668"/>
    </location>
</feature>
<sequence>MASNPLLSPAHLPDFAAVRPEHIEPAITQLLAQAQAAQAKVTAADFPTDLRSIERELDVASEALGLAWGIVGHLNAVADTPELRAAYNAMLPAVSNFYAELGADEALYGKYKQVAAEHPPTDPAQARALQLALQGFVLSGAELQGAQKERFTELQNRGAELGQAFSEHVMDATDGFALFVPAERLDGMPADVRAHAEELARAEGRAGEAKLTLHAPCQVPLMQYAHDRALREQIYRAYVTRASEFGPAEQDNSPLMHEILALRHEEAQLLGQPDFASLSVLPKMADSPEQVLGFLRDLARRARPHAERDLAAARAHAQALGLGELQAWDLAYVSEDLKTRQYSYSEQEVREYFTLPQVLDGLFALLGQMFGLSLRRIEGSVWHDSVQLYELQREGRLVGHVYLDLLARVGKRPGAWMDDVRGRWRRPDSGQLQTPVAHLVCNFAPGADGQPSLLTHDDVQTLFHEWGHGLHHLLTEVEVGGVSGIDGVEWDAVELPSQFLENLAWEWPVVQRLSRHVKSGAPLPRALFDKMLAAKNFQAGLQTLRQVEFALFDMRLHQAENPAVLELLSEVREEIAVYLPPDFNRFPHAFSHIFAGGYAAGYYSYKWAEVLSADCWAAFEEEGVDNPATGARFVDEILARGGSRPAMESFKAFRGRAPQIDALLRQQGLTPVTPHD</sequence>
<protein>
    <recommendedName>
        <fullName evidence="8">oligopeptidase A</fullName>
        <ecNumber evidence="8">3.4.24.70</ecNumber>
    </recommendedName>
</protein>
<feature type="domain" description="Oligopeptidase A N-terminal" evidence="11">
    <location>
        <begin position="28"/>
        <end position="148"/>
    </location>
</feature>
<dbReference type="PANTHER" id="PTHR11804:SF84">
    <property type="entry name" value="SACCHAROLYSIN"/>
    <property type="match status" value="1"/>
</dbReference>
<dbReference type="Proteomes" id="UP000613266">
    <property type="component" value="Unassembled WGS sequence"/>
</dbReference>
<evidence type="ECO:0000256" key="3">
    <source>
        <dbReference type="ARBA" id="ARBA00022723"/>
    </source>
</evidence>
<evidence type="ECO:0000256" key="1">
    <source>
        <dbReference type="ARBA" id="ARBA00006040"/>
    </source>
</evidence>
<dbReference type="AlphaFoldDB" id="A0A931J7W5"/>
<keyword evidence="6 9" id="KW-0482">Metalloprotease</keyword>
<evidence type="ECO:0000256" key="4">
    <source>
        <dbReference type="ARBA" id="ARBA00022801"/>
    </source>
</evidence>
<dbReference type="InterPro" id="IPR001567">
    <property type="entry name" value="Pept_M3A_M3B_dom"/>
</dbReference>
<dbReference type="Gene3D" id="1.10.1370.40">
    <property type="match status" value="1"/>
</dbReference>
<evidence type="ECO:0000256" key="5">
    <source>
        <dbReference type="ARBA" id="ARBA00022833"/>
    </source>
</evidence>
<organism evidence="12 13">
    <name type="scientific">Inhella proteolytica</name>
    <dbReference type="NCBI Taxonomy" id="2795029"/>
    <lineage>
        <taxon>Bacteria</taxon>
        <taxon>Pseudomonadati</taxon>
        <taxon>Pseudomonadota</taxon>
        <taxon>Betaproteobacteria</taxon>
        <taxon>Burkholderiales</taxon>
        <taxon>Sphaerotilaceae</taxon>
        <taxon>Inhella</taxon>
    </lineage>
</organism>
<dbReference type="FunFam" id="3.40.390.10:FF:000009">
    <property type="entry name" value="Oligopeptidase A"/>
    <property type="match status" value="1"/>
</dbReference>
<comment type="caution">
    <text evidence="12">The sequence shown here is derived from an EMBL/GenBank/DDBJ whole genome shotgun (WGS) entry which is preliminary data.</text>
</comment>
<keyword evidence="2 9" id="KW-0645">Protease</keyword>
<dbReference type="InterPro" id="IPR045090">
    <property type="entry name" value="Pept_M3A_M3B"/>
</dbReference>
<accession>A0A931J7W5</accession>
<evidence type="ECO:0000256" key="6">
    <source>
        <dbReference type="ARBA" id="ARBA00023049"/>
    </source>
</evidence>
<name>A0A931J7W5_9BURK</name>
<dbReference type="PANTHER" id="PTHR11804">
    <property type="entry name" value="PROTEASE M3 THIMET OLIGOPEPTIDASE-RELATED"/>
    <property type="match status" value="1"/>
</dbReference>
<dbReference type="Pfam" id="PF19310">
    <property type="entry name" value="TOP_N"/>
    <property type="match status" value="1"/>
</dbReference>
<keyword evidence="5 9" id="KW-0862">Zinc</keyword>
<comment type="catalytic activity">
    <reaction evidence="7">
        <text>Hydrolysis of oligopeptides, with broad specificity. Gly or Ala commonly occur as P1 or P1' residues, but more distant residues are also important, as is shown by the fact that Z-Gly-Pro-Gly-|-Gly-Pro-Ala is cleaved, but not Z-(Gly)(5).</text>
        <dbReference type="EC" id="3.4.24.70"/>
    </reaction>
</comment>
<keyword evidence="13" id="KW-1185">Reference proteome</keyword>
<gene>
    <name evidence="12" type="ORF">I7X39_19905</name>
</gene>
<dbReference type="GO" id="GO:0046872">
    <property type="term" value="F:metal ion binding"/>
    <property type="evidence" value="ECO:0007669"/>
    <property type="project" value="UniProtKB-UniRule"/>
</dbReference>
<dbReference type="GO" id="GO:0005829">
    <property type="term" value="C:cytosol"/>
    <property type="evidence" value="ECO:0007669"/>
    <property type="project" value="UniProtKB-ARBA"/>
</dbReference>
<dbReference type="CDD" id="cd06456">
    <property type="entry name" value="M3A_DCP"/>
    <property type="match status" value="1"/>
</dbReference>
<reference evidence="12" key="1">
    <citation type="submission" date="2020-12" db="EMBL/GenBank/DDBJ databases">
        <title>The genome sequence of Inhella sp. 1Y17.</title>
        <authorList>
            <person name="Liu Y."/>
        </authorList>
    </citation>
    <scope>NUCLEOTIDE SEQUENCE</scope>
    <source>
        <strain evidence="12">1Y17</strain>
    </source>
</reference>
<proteinExistence type="inferred from homology"/>
<evidence type="ECO:0000259" key="10">
    <source>
        <dbReference type="Pfam" id="PF01432"/>
    </source>
</evidence>
<dbReference type="GO" id="GO:0004222">
    <property type="term" value="F:metalloendopeptidase activity"/>
    <property type="evidence" value="ECO:0007669"/>
    <property type="project" value="UniProtKB-EC"/>
</dbReference>
<dbReference type="EC" id="3.4.24.70" evidence="8"/>
<keyword evidence="3 9" id="KW-0479">Metal-binding</keyword>
<keyword evidence="4 9" id="KW-0378">Hydrolase</keyword>
<dbReference type="GO" id="GO:0006518">
    <property type="term" value="P:peptide metabolic process"/>
    <property type="evidence" value="ECO:0007669"/>
    <property type="project" value="TreeGrafter"/>
</dbReference>
<dbReference type="EMBL" id="JAEDAK010000018">
    <property type="protein sequence ID" value="MBH9579164.1"/>
    <property type="molecule type" value="Genomic_DNA"/>
</dbReference>
<comment type="similarity">
    <text evidence="1 9">Belongs to the peptidase M3 family.</text>
</comment>
<dbReference type="GO" id="GO:0006508">
    <property type="term" value="P:proteolysis"/>
    <property type="evidence" value="ECO:0007669"/>
    <property type="project" value="UniProtKB-KW"/>
</dbReference>
<evidence type="ECO:0000256" key="8">
    <source>
        <dbReference type="ARBA" id="ARBA00026100"/>
    </source>
</evidence>
<dbReference type="Pfam" id="PF01432">
    <property type="entry name" value="Peptidase_M3"/>
    <property type="match status" value="1"/>
</dbReference>
<evidence type="ECO:0000313" key="12">
    <source>
        <dbReference type="EMBL" id="MBH9579164.1"/>
    </source>
</evidence>
<dbReference type="InterPro" id="IPR034005">
    <property type="entry name" value="M3A_DCP"/>
</dbReference>
<dbReference type="Gene3D" id="3.40.390.10">
    <property type="entry name" value="Collagenase (Catalytic Domain)"/>
    <property type="match status" value="1"/>
</dbReference>
<dbReference type="InterPro" id="IPR024079">
    <property type="entry name" value="MetalloPept_cat_dom_sf"/>
</dbReference>
<dbReference type="Gene3D" id="1.10.1370.10">
    <property type="entry name" value="Neurolysin, domain 3"/>
    <property type="match status" value="1"/>
</dbReference>
<evidence type="ECO:0000256" key="9">
    <source>
        <dbReference type="RuleBase" id="RU003435"/>
    </source>
</evidence>
<comment type="cofactor">
    <cofactor evidence="9">
        <name>Zn(2+)</name>
        <dbReference type="ChEBI" id="CHEBI:29105"/>
    </cofactor>
    <text evidence="9">Binds 1 zinc ion.</text>
</comment>
<evidence type="ECO:0000313" key="13">
    <source>
        <dbReference type="Proteomes" id="UP000613266"/>
    </source>
</evidence>
<dbReference type="RefSeq" id="WP_198112931.1">
    <property type="nucleotide sequence ID" value="NZ_JAEDAK010000018.1"/>
</dbReference>
<dbReference type="SUPFAM" id="SSF55486">
    <property type="entry name" value="Metalloproteases ('zincins'), catalytic domain"/>
    <property type="match status" value="1"/>
</dbReference>